<protein>
    <submittedName>
        <fullName evidence="2">Uncharacterized protein</fullName>
    </submittedName>
</protein>
<dbReference type="PIRSF" id="PIRSF034039">
    <property type="entry name" value="UCP034039"/>
    <property type="match status" value="1"/>
</dbReference>
<dbReference type="PANTHER" id="PTHR30441">
    <property type="entry name" value="DUF748 DOMAIN-CONTAINING PROTEIN"/>
    <property type="match status" value="1"/>
</dbReference>
<dbReference type="KEGG" id="orm:HTY61_01605"/>
<gene>
    <name evidence="2" type="ORF">HTY61_01605</name>
</gene>
<accession>A0A6N1V8F5</accession>
<dbReference type="GO" id="GO:0090313">
    <property type="term" value="P:regulation of protein targeting to membrane"/>
    <property type="evidence" value="ECO:0007669"/>
    <property type="project" value="TreeGrafter"/>
</dbReference>
<keyword evidence="3" id="KW-1185">Reference proteome</keyword>
<evidence type="ECO:0000313" key="3">
    <source>
        <dbReference type="Proteomes" id="UP000509367"/>
    </source>
</evidence>
<evidence type="ECO:0000313" key="2">
    <source>
        <dbReference type="EMBL" id="QKV17251.1"/>
    </source>
</evidence>
<feature type="compositionally biased region" description="Basic and acidic residues" evidence="1">
    <location>
        <begin position="1134"/>
        <end position="1143"/>
    </location>
</feature>
<feature type="region of interest" description="Disordered" evidence="1">
    <location>
        <begin position="1134"/>
        <end position="1180"/>
    </location>
</feature>
<dbReference type="PANTHER" id="PTHR30441:SF4">
    <property type="entry name" value="PROTEIN ASMA"/>
    <property type="match status" value="1"/>
</dbReference>
<organism evidence="2 3">
    <name type="scientific">Oricola thermophila</name>
    <dbReference type="NCBI Taxonomy" id="2742145"/>
    <lineage>
        <taxon>Bacteria</taxon>
        <taxon>Pseudomonadati</taxon>
        <taxon>Pseudomonadota</taxon>
        <taxon>Alphaproteobacteria</taxon>
        <taxon>Hyphomicrobiales</taxon>
        <taxon>Ahrensiaceae</taxon>
        <taxon>Oricola</taxon>
    </lineage>
</organism>
<dbReference type="Proteomes" id="UP000509367">
    <property type="component" value="Chromosome"/>
</dbReference>
<reference evidence="2 3" key="1">
    <citation type="submission" date="2020-06" db="EMBL/GenBank/DDBJ databases">
        <title>Oricola thermophila sp. nov. isolated from a tidal sediments.</title>
        <authorList>
            <person name="Kwon K.K."/>
            <person name="Yang S.-H."/>
            <person name="Park M.-J."/>
        </authorList>
    </citation>
    <scope>NUCLEOTIDE SEQUENCE [LARGE SCALE GENOMIC DNA]</scope>
    <source>
        <strain evidence="2 3">MEBiC13590</strain>
    </source>
</reference>
<dbReference type="InterPro" id="IPR052894">
    <property type="entry name" value="AsmA-related"/>
</dbReference>
<sequence length="1197" mass="126129">MTFEDVRVGEDEQPLVVADRFSMDAELAPFLSGEILIFDMRLENATISLELDERGLPEWSLPKDGIVSPAKVTLENARISNATLVLKDRVANRTWRMEGLDATVSAESLYGPLRITGDALLNGTQLGFRVSSGTLSKDGFSLRTAIDLPAQGIELSVDGRVAEPETEGGAPYTGTFTMRPLEATRESRYVVEGDFSASPRSFEVAEYRAEFGPVEDPYVVTGSAGISGGTDPGYHVAIRGTQVTFDDGAEAIGGAGDTVSSSFAERLAGLQATLARLPLPPIPGSLDIDLPAIVAGDTTIRDIRLAASPDGSDGAAARRRWKVSQFSAQLPGRTTVEADGVLQLPLAGDPDSHTAFTGNLLVASRQPSGLATWLTGSADEPIRRLANAGFAAQVELTPLRQRIDKLEVILGPARMKGEIERMSDPSRRPTLDVRLAGEAIDYETLEALAAVFVGEGGASRFSGHDLDVTLDLTDPDIRGMRLERLSAAIRSRGARTEIDRLSAIGLYGAAISATASLERKPDGLHTVVDATVVAGDGARLVAGLAKRFPGNSALRKLDAIASRNATVFSDTRLDVVGTALRGEGTAGEASLSVSGVTGGTELTLTSTATGDAAQPEEAKLMMRASLENEEGERLLQQFGLETFSLDSAGALRAIAVFNGSLFDGMSTTVTIDGDNLLVGLTGITTSDVLTAGFTGRATVESGDIEPWLTSLGYSLPGMGLGAETDFSAALSWRAGKADLREMQLVLNGNKVTGDLTVDATGEMPVVRGDLAFEYLDAGQLYAIVTGDAASALLAGEGDAAMVREFGSPVLAGHDVELGIKAGEVTLPLGAATLREVSAKLTYRDGAMGVAGLKAGFGGGSIGGSLDMQNLDGEVAINAQLSGDEVAVAALLPIVEPFVNGTTDFDLQLTGNGRSAAALVSSLRGSGVLSTGPLAISGPNADGFEGMIARADAIGYEITLEKMREIAEEAFLSGKAELPPVEHPLAVTGGIVRMANATAKAGDLSVTADVNLALATGTIDGQVRLSFDPGAEAVAGPQPEIALEFESTGDGVFETTSDFSAVTGYLTQRALEKEQARVEALQARLLEKQRLRREVQLYSYRKRSRIELMEEQRLRRLEEERAKRLREEAAAEEARQLAEEERLRGGAQATPAPGVAAEDEGELPEAGRDTPESPRLEIERLNEFLPQPVIRQELAPLQ</sequence>
<feature type="compositionally biased region" description="Basic and acidic residues" evidence="1">
    <location>
        <begin position="1164"/>
        <end position="1180"/>
    </location>
</feature>
<dbReference type="AlphaFoldDB" id="A0A6N1V8F5"/>
<dbReference type="EMBL" id="CP054836">
    <property type="protein sequence ID" value="QKV17251.1"/>
    <property type="molecule type" value="Genomic_DNA"/>
</dbReference>
<evidence type="ECO:0000256" key="1">
    <source>
        <dbReference type="SAM" id="MobiDB-lite"/>
    </source>
</evidence>
<dbReference type="GO" id="GO:0005886">
    <property type="term" value="C:plasma membrane"/>
    <property type="evidence" value="ECO:0007669"/>
    <property type="project" value="TreeGrafter"/>
</dbReference>
<dbReference type="InterPro" id="IPR017023">
    <property type="entry name" value="UCP034039"/>
</dbReference>
<name>A0A6N1V8F5_9HYPH</name>
<proteinExistence type="predicted"/>